<evidence type="ECO:0000313" key="2">
    <source>
        <dbReference type="Proteomes" id="UP000321389"/>
    </source>
</evidence>
<dbReference type="Proteomes" id="UP000321389">
    <property type="component" value="Chromosome"/>
</dbReference>
<dbReference type="OrthoDB" id="8410304at2"/>
<keyword evidence="2" id="KW-1185">Reference proteome</keyword>
<proteinExistence type="predicted"/>
<protein>
    <submittedName>
        <fullName evidence="1">Uncharacterized protein</fullName>
    </submittedName>
</protein>
<gene>
    <name evidence="1" type="ORF">FQ775_11905</name>
</gene>
<sequence>MIDFLATGKLGPLSVVQNRAEVESLLGTPDDTDLCPFYRRYGNLEILFAEAEPHSIRWFQIEGFAYMRRATTALCSRLRLQLDGVRRSTTVSKLIRLSLRQPAETELHFYADGDEFVLHLFLGDAVEVVGTCQADSGSEWQPGRSPSPFPEDRFDIDSIYGHSTPSGREQRKALSRIVTHRVSGTDYLQQAAATK</sequence>
<dbReference type="KEGG" id="niy:FQ775_11905"/>
<dbReference type="EMBL" id="CP042301">
    <property type="protein sequence ID" value="QDZ01031.1"/>
    <property type="molecule type" value="Genomic_DNA"/>
</dbReference>
<organism evidence="1 2">
    <name type="scientific">Nitratireductor mangrovi</name>
    <dbReference type="NCBI Taxonomy" id="2599600"/>
    <lineage>
        <taxon>Bacteria</taxon>
        <taxon>Pseudomonadati</taxon>
        <taxon>Pseudomonadota</taxon>
        <taxon>Alphaproteobacteria</taxon>
        <taxon>Hyphomicrobiales</taxon>
        <taxon>Phyllobacteriaceae</taxon>
        <taxon>Nitratireductor</taxon>
    </lineage>
</organism>
<dbReference type="AlphaFoldDB" id="A0A5B8KZL3"/>
<accession>A0A5B8KZL3</accession>
<name>A0A5B8KZL3_9HYPH</name>
<evidence type="ECO:0000313" key="1">
    <source>
        <dbReference type="EMBL" id="QDZ01031.1"/>
    </source>
</evidence>
<dbReference type="RefSeq" id="WP_146299676.1">
    <property type="nucleotide sequence ID" value="NZ_CP042301.2"/>
</dbReference>
<reference evidence="1" key="1">
    <citation type="submission" date="2020-04" db="EMBL/GenBank/DDBJ databases">
        <title>Nitratireductor sp. nov. isolated from mangrove soil.</title>
        <authorList>
            <person name="Ye Y."/>
        </authorList>
    </citation>
    <scope>NUCLEOTIDE SEQUENCE</scope>
    <source>
        <strain evidence="1">SY7</strain>
    </source>
</reference>